<evidence type="ECO:0000259" key="1">
    <source>
        <dbReference type="Pfam" id="PF20772"/>
    </source>
</evidence>
<reference evidence="2 3" key="1">
    <citation type="journal article" date="2018" name="Gigascience">
        <title>Genomes of trombidid mites reveal novel predicted allergens and laterally-transferred genes associated with secondary metabolism.</title>
        <authorList>
            <person name="Dong X."/>
            <person name="Chaisiri K."/>
            <person name="Xia D."/>
            <person name="Armstrong S.D."/>
            <person name="Fang Y."/>
            <person name="Donnelly M.J."/>
            <person name="Kadowaki T."/>
            <person name="McGarry J.W."/>
            <person name="Darby A.C."/>
            <person name="Makepeace B.L."/>
        </authorList>
    </citation>
    <scope>NUCLEOTIDE SEQUENCE [LARGE SCALE GENOMIC DNA]</scope>
    <source>
        <strain evidence="2">UoL-UT</strain>
    </source>
</reference>
<proteinExistence type="predicted"/>
<dbReference type="GO" id="GO:0005739">
    <property type="term" value="C:mitochondrion"/>
    <property type="evidence" value="ECO:0007669"/>
    <property type="project" value="TreeGrafter"/>
</dbReference>
<dbReference type="InterPro" id="IPR002876">
    <property type="entry name" value="Transcrip_reg_TACO1-like"/>
</dbReference>
<dbReference type="PANTHER" id="PTHR12532:SF0">
    <property type="entry name" value="TRANSLATIONAL ACTIVATOR OF CYTOCHROME C OXIDASE 1"/>
    <property type="match status" value="1"/>
</dbReference>
<keyword evidence="3" id="KW-1185">Reference proteome</keyword>
<dbReference type="STRING" id="299467.A0A443SB69"/>
<dbReference type="EMBL" id="NCKV01004500">
    <property type="protein sequence ID" value="RWS24714.1"/>
    <property type="molecule type" value="Genomic_DNA"/>
</dbReference>
<accession>A0A443SB69</accession>
<dbReference type="InterPro" id="IPR029072">
    <property type="entry name" value="YebC-like"/>
</dbReference>
<feature type="domain" description="TACO1/YebC-like N-terminal" evidence="1">
    <location>
        <begin position="2"/>
        <end position="60"/>
    </location>
</feature>
<sequence>MDAAKSKLHQRYSNMIRTAARIGGSADPKVNMKLKAAIEEAKAMNVRKEVIDRALEKAQNAKIVPCILEIQGPGGCFFVANCETDNVSTLRHDIKKLLRKTKRYIIVY</sequence>
<dbReference type="InterPro" id="IPR017856">
    <property type="entry name" value="Integrase-like_N"/>
</dbReference>
<protein>
    <submittedName>
        <fullName evidence="2">Putative transcriptional regulatory protein-like protein</fullName>
    </submittedName>
</protein>
<dbReference type="VEuPathDB" id="VectorBase:LDEU007326"/>
<dbReference type="PANTHER" id="PTHR12532">
    <property type="entry name" value="TRANSLATIONAL ACTIVATOR OF CYTOCHROME C OXIDASE 1"/>
    <property type="match status" value="1"/>
</dbReference>
<dbReference type="SUPFAM" id="SSF75625">
    <property type="entry name" value="YebC-like"/>
    <property type="match status" value="1"/>
</dbReference>
<gene>
    <name evidence="2" type="ORF">B4U80_04278</name>
</gene>
<evidence type="ECO:0000313" key="2">
    <source>
        <dbReference type="EMBL" id="RWS24714.1"/>
    </source>
</evidence>
<comment type="caution">
    <text evidence="2">The sequence shown here is derived from an EMBL/GenBank/DDBJ whole genome shotgun (WGS) entry which is preliminary data.</text>
</comment>
<dbReference type="AlphaFoldDB" id="A0A443SB69"/>
<dbReference type="InterPro" id="IPR049083">
    <property type="entry name" value="TACO1_YebC_N"/>
</dbReference>
<name>A0A443SB69_9ACAR</name>
<organism evidence="2 3">
    <name type="scientific">Leptotrombidium deliense</name>
    <dbReference type="NCBI Taxonomy" id="299467"/>
    <lineage>
        <taxon>Eukaryota</taxon>
        <taxon>Metazoa</taxon>
        <taxon>Ecdysozoa</taxon>
        <taxon>Arthropoda</taxon>
        <taxon>Chelicerata</taxon>
        <taxon>Arachnida</taxon>
        <taxon>Acari</taxon>
        <taxon>Acariformes</taxon>
        <taxon>Trombidiformes</taxon>
        <taxon>Prostigmata</taxon>
        <taxon>Anystina</taxon>
        <taxon>Parasitengona</taxon>
        <taxon>Trombiculoidea</taxon>
        <taxon>Trombiculidae</taxon>
        <taxon>Leptotrombidium</taxon>
    </lineage>
</organism>
<dbReference type="OrthoDB" id="2017544at2759"/>
<dbReference type="Proteomes" id="UP000288716">
    <property type="component" value="Unassembled WGS sequence"/>
</dbReference>
<dbReference type="Gene3D" id="1.10.10.200">
    <property type="match status" value="1"/>
</dbReference>
<evidence type="ECO:0000313" key="3">
    <source>
        <dbReference type="Proteomes" id="UP000288716"/>
    </source>
</evidence>
<dbReference type="Pfam" id="PF20772">
    <property type="entry name" value="TACO1_YebC_N"/>
    <property type="match status" value="1"/>
</dbReference>